<dbReference type="Proteomes" id="UP000676336">
    <property type="component" value="Unassembled WGS sequence"/>
</dbReference>
<evidence type="ECO:0000313" key="3">
    <source>
        <dbReference type="Proteomes" id="UP000676336"/>
    </source>
</evidence>
<evidence type="ECO:0000256" key="1">
    <source>
        <dbReference type="SAM" id="MobiDB-lite"/>
    </source>
</evidence>
<reference evidence="2" key="1">
    <citation type="submission" date="2021-02" db="EMBL/GenBank/DDBJ databases">
        <authorList>
            <person name="Nowell W R."/>
        </authorList>
    </citation>
    <scope>NUCLEOTIDE SEQUENCE</scope>
</reference>
<comment type="caution">
    <text evidence="2">The sequence shown here is derived from an EMBL/GenBank/DDBJ whole genome shotgun (WGS) entry which is preliminary data.</text>
</comment>
<proteinExistence type="predicted"/>
<evidence type="ECO:0008006" key="4">
    <source>
        <dbReference type="Google" id="ProtNLM"/>
    </source>
</evidence>
<feature type="region of interest" description="Disordered" evidence="1">
    <location>
        <begin position="164"/>
        <end position="183"/>
    </location>
</feature>
<dbReference type="EMBL" id="CAJOBI010335419">
    <property type="protein sequence ID" value="CAF5205092.1"/>
    <property type="molecule type" value="Genomic_DNA"/>
</dbReference>
<name>A0A8S3IWC2_9BILA</name>
<dbReference type="AlphaFoldDB" id="A0A8S3IWC2"/>
<evidence type="ECO:0000313" key="2">
    <source>
        <dbReference type="EMBL" id="CAF5205092.1"/>
    </source>
</evidence>
<sequence>MQLRQQKNKIQLLLEENNLIRRFSLWEIINHTEIIDGFPIMTKDDLGDLTFARSYAEERCSTTNLTSDVAYSVHRCKIIPNLIRTPTQSAHSNRVTYHPTIHFTDQAILGWWCDCFTGARFLGCCSHIASAIWFLSYQRWQTQQRHMPSGEYKNLTTDSIQVSGFYDSSDDDDDDDSQRYSLA</sequence>
<gene>
    <name evidence="2" type="ORF">SMN809_LOCUS76672</name>
</gene>
<protein>
    <recommendedName>
        <fullName evidence="4">SWIM-type domain-containing protein</fullName>
    </recommendedName>
</protein>
<organism evidence="2 3">
    <name type="scientific">Rotaria magnacalcarata</name>
    <dbReference type="NCBI Taxonomy" id="392030"/>
    <lineage>
        <taxon>Eukaryota</taxon>
        <taxon>Metazoa</taxon>
        <taxon>Spiralia</taxon>
        <taxon>Gnathifera</taxon>
        <taxon>Rotifera</taxon>
        <taxon>Eurotatoria</taxon>
        <taxon>Bdelloidea</taxon>
        <taxon>Philodinida</taxon>
        <taxon>Philodinidae</taxon>
        <taxon>Rotaria</taxon>
    </lineage>
</organism>
<accession>A0A8S3IWC2</accession>